<dbReference type="EMBL" id="PDCK01000040">
    <property type="protein sequence ID" value="PRQ47539.1"/>
    <property type="molecule type" value="Genomic_DNA"/>
</dbReference>
<dbReference type="Gene3D" id="3.40.50.300">
    <property type="entry name" value="P-loop containing nucleotide triphosphate hydrolases"/>
    <property type="match status" value="1"/>
</dbReference>
<comment type="cofactor">
    <cofactor evidence="1">
        <name>Mg(2+)</name>
        <dbReference type="ChEBI" id="CHEBI:18420"/>
    </cofactor>
</comment>
<evidence type="ECO:0000256" key="1">
    <source>
        <dbReference type="ARBA" id="ARBA00001946"/>
    </source>
</evidence>
<keyword evidence="6" id="KW-0547">Nucleotide-binding</keyword>
<evidence type="ECO:0000313" key="11">
    <source>
        <dbReference type="Proteomes" id="UP000238479"/>
    </source>
</evidence>
<dbReference type="Pfam" id="PF14363">
    <property type="entry name" value="AAA_assoc"/>
    <property type="match status" value="1"/>
</dbReference>
<dbReference type="InterPro" id="IPR058017">
    <property type="entry name" value="At3g28540-like_C"/>
</dbReference>
<dbReference type="PANTHER" id="PTHR23070">
    <property type="entry name" value="BCS1 AAA-TYPE ATPASE"/>
    <property type="match status" value="1"/>
</dbReference>
<keyword evidence="8" id="KW-0812">Transmembrane</keyword>
<keyword evidence="8" id="KW-0472">Membrane</keyword>
<dbReference type="Pfam" id="PF25568">
    <property type="entry name" value="AAA_lid_At3g28540"/>
    <property type="match status" value="1"/>
</dbReference>
<evidence type="ECO:0000259" key="9">
    <source>
        <dbReference type="SMART" id="SM00382"/>
    </source>
</evidence>
<evidence type="ECO:0000256" key="4">
    <source>
        <dbReference type="ARBA" id="ARBA00022842"/>
    </source>
</evidence>
<dbReference type="InterPro" id="IPR003959">
    <property type="entry name" value="ATPase_AAA_core"/>
</dbReference>
<dbReference type="Proteomes" id="UP000238479">
    <property type="component" value="Chromosome 2"/>
</dbReference>
<dbReference type="PROSITE" id="PS00674">
    <property type="entry name" value="AAA"/>
    <property type="match status" value="1"/>
</dbReference>
<dbReference type="InterPro" id="IPR003593">
    <property type="entry name" value="AAA+_ATPase"/>
</dbReference>
<dbReference type="CDD" id="cd19510">
    <property type="entry name" value="RecA-like_BCS1"/>
    <property type="match status" value="1"/>
</dbReference>
<dbReference type="GO" id="GO:0016887">
    <property type="term" value="F:ATP hydrolysis activity"/>
    <property type="evidence" value="ECO:0007669"/>
    <property type="project" value="InterPro"/>
</dbReference>
<feature type="domain" description="AAA+ ATPase" evidence="9">
    <location>
        <begin position="253"/>
        <end position="395"/>
    </location>
</feature>
<keyword evidence="3" id="KW-0378">Hydrolase</keyword>
<evidence type="ECO:0000313" key="10">
    <source>
        <dbReference type="EMBL" id="PRQ47539.1"/>
    </source>
</evidence>
<keyword evidence="6" id="KW-0067">ATP-binding</keyword>
<organism evidence="10 11">
    <name type="scientific">Rosa chinensis</name>
    <name type="common">China rose</name>
    <dbReference type="NCBI Taxonomy" id="74649"/>
    <lineage>
        <taxon>Eukaryota</taxon>
        <taxon>Viridiplantae</taxon>
        <taxon>Streptophyta</taxon>
        <taxon>Embryophyta</taxon>
        <taxon>Tracheophyta</taxon>
        <taxon>Spermatophyta</taxon>
        <taxon>Magnoliopsida</taxon>
        <taxon>eudicotyledons</taxon>
        <taxon>Gunneridae</taxon>
        <taxon>Pentapetalae</taxon>
        <taxon>rosids</taxon>
        <taxon>fabids</taxon>
        <taxon>Rosales</taxon>
        <taxon>Rosaceae</taxon>
        <taxon>Rosoideae</taxon>
        <taxon>Rosoideae incertae sedis</taxon>
        <taxon>Rosa</taxon>
    </lineage>
</organism>
<accession>A0A2P6RM73</accession>
<gene>
    <name evidence="10" type="ORF">RchiOBHm_Chr2g0100771</name>
</gene>
<dbReference type="InterPro" id="IPR050747">
    <property type="entry name" value="Mitochondrial_chaperone_BCS1"/>
</dbReference>
<keyword evidence="8" id="KW-1133">Transmembrane helix</keyword>
<comment type="similarity">
    <text evidence="2">Belongs to the AAA ATPase family. BCS1 subfamily.</text>
</comment>
<dbReference type="Gramene" id="PRQ47539">
    <property type="protein sequence ID" value="PRQ47539"/>
    <property type="gene ID" value="RchiOBHm_Chr2g0100771"/>
</dbReference>
<keyword evidence="11" id="KW-1185">Reference proteome</keyword>
<reference evidence="10 11" key="1">
    <citation type="journal article" date="2018" name="Nat. Genet.">
        <title>The Rosa genome provides new insights in the design of modern roses.</title>
        <authorList>
            <person name="Bendahmane M."/>
        </authorList>
    </citation>
    <scope>NUCLEOTIDE SEQUENCE [LARGE SCALE GENOMIC DNA]</scope>
    <source>
        <strain evidence="11">cv. Old Blush</strain>
    </source>
</reference>
<protein>
    <submittedName>
        <fullName evidence="10">Putative ATPase, AAA-type, core, AAA-type ATPase domain-containing protein</fullName>
    </submittedName>
</protein>
<dbReference type="OMA" id="WVIIFTT"/>
<dbReference type="InterPro" id="IPR025753">
    <property type="entry name" value="AAA_N_dom"/>
</dbReference>
<feature type="region of interest" description="Disordered" evidence="7">
    <location>
        <begin position="477"/>
        <end position="504"/>
    </location>
</feature>
<evidence type="ECO:0000256" key="5">
    <source>
        <dbReference type="ARBA" id="ARBA00049360"/>
    </source>
</evidence>
<dbReference type="InterPro" id="IPR027417">
    <property type="entry name" value="P-loop_NTPase"/>
</dbReference>
<evidence type="ECO:0000256" key="7">
    <source>
        <dbReference type="SAM" id="MobiDB-lite"/>
    </source>
</evidence>
<dbReference type="AlphaFoldDB" id="A0A2P6RM73"/>
<dbReference type="STRING" id="74649.A0A2P6RM73"/>
<dbReference type="SMART" id="SM00382">
    <property type="entry name" value="AAA"/>
    <property type="match status" value="1"/>
</dbReference>
<comment type="caution">
    <text evidence="10">The sequence shown here is derived from an EMBL/GenBank/DDBJ whole genome shotgun (WGS) entry which is preliminary data.</text>
</comment>
<dbReference type="Gene3D" id="6.10.280.40">
    <property type="match status" value="1"/>
</dbReference>
<evidence type="ECO:0000256" key="6">
    <source>
        <dbReference type="RuleBase" id="RU003651"/>
    </source>
</evidence>
<evidence type="ECO:0000256" key="2">
    <source>
        <dbReference type="ARBA" id="ARBA00007448"/>
    </source>
</evidence>
<feature type="transmembrane region" description="Helical" evidence="8">
    <location>
        <begin position="12"/>
        <end position="34"/>
    </location>
</feature>
<name>A0A2P6RM73_ROSCH</name>
<dbReference type="GO" id="GO:0005524">
    <property type="term" value="F:ATP binding"/>
    <property type="evidence" value="ECO:0007669"/>
    <property type="project" value="UniProtKB-KW"/>
</dbReference>
<dbReference type="SUPFAM" id="SSF52540">
    <property type="entry name" value="P-loop containing nucleoside triphosphate hydrolases"/>
    <property type="match status" value="1"/>
</dbReference>
<evidence type="ECO:0000256" key="8">
    <source>
        <dbReference type="SAM" id="Phobius"/>
    </source>
</evidence>
<sequence length="531" mass="60115">MFPLNPKQIPTSVSSLFSAYASFTAFMMLVRTVVKELKDLIPLKVRSYIYSKLEYYLFTPTPNDHLTLVINKNIGMALNEVYEKVEVYLGAKITPSDKRLVLSKTNKQKTVSLAIEKRGQVVIDTFDDIELWWRYLAKQNKSKNKQSPASAADDEEELEWFFELTFNEKHRAKVIDSYMPHVFAQADSIQQGKRVLKLYSSATYGSPRSSIDLVHPATFDTVAMDPELKKMIIDDLDRFIKRRELYKKVGKAWKRGYLLYGPPGTGKSSLIAAMANYLQFDIFDLELSNVYSNSDLRKVLMSTSNRSILVIEDIDCSVKIDNRESVQPSIPCRTSVSTPATKFTLSGLLNFIDGLWSCCGDERIIVFTTNHKDKLDPALLRPGRMDVHILLSYCTPSAFRTLASNYLGIHESNPHHLCGEIESLIESTEVTPAAVAGELMKSDDADVVLEGLVKFLKEKKAANDKIKLEQAKRAWEEGNKKAELEGTNKQEKQERDSSLEELEGRSHNLIRGKAMFSRLSSQVDQLCTFSV</sequence>
<dbReference type="GO" id="GO:0006950">
    <property type="term" value="P:response to stress"/>
    <property type="evidence" value="ECO:0007669"/>
    <property type="project" value="UniProtKB-ARBA"/>
</dbReference>
<dbReference type="InterPro" id="IPR003960">
    <property type="entry name" value="ATPase_AAA_CS"/>
</dbReference>
<evidence type="ECO:0000256" key="3">
    <source>
        <dbReference type="ARBA" id="ARBA00022801"/>
    </source>
</evidence>
<keyword evidence="4" id="KW-0460">Magnesium</keyword>
<dbReference type="Pfam" id="PF00004">
    <property type="entry name" value="AAA"/>
    <property type="match status" value="1"/>
</dbReference>
<proteinExistence type="inferred from homology"/>
<comment type="catalytic activity">
    <reaction evidence="5">
        <text>ATP + H2O = ADP + phosphate + H(+)</text>
        <dbReference type="Rhea" id="RHEA:13065"/>
        <dbReference type="ChEBI" id="CHEBI:15377"/>
        <dbReference type="ChEBI" id="CHEBI:15378"/>
        <dbReference type="ChEBI" id="CHEBI:30616"/>
        <dbReference type="ChEBI" id="CHEBI:43474"/>
        <dbReference type="ChEBI" id="CHEBI:456216"/>
    </reaction>
</comment>